<proteinExistence type="predicted"/>
<accession>A0A557SCK3</accession>
<dbReference type="EMBL" id="VMNH01000009">
    <property type="protein sequence ID" value="TVO75134.1"/>
    <property type="molecule type" value="Genomic_DNA"/>
</dbReference>
<dbReference type="RefSeq" id="WP_144358707.1">
    <property type="nucleotide sequence ID" value="NZ_VMNH01000009.1"/>
</dbReference>
<reference evidence="2 3" key="1">
    <citation type="submission" date="2019-07" db="EMBL/GenBank/DDBJ databases">
        <title>The pathways for chlorine oxyanion respiration interact through the shared metabolite chlorate.</title>
        <authorList>
            <person name="Barnum T.P."/>
            <person name="Cheng Y."/>
            <person name="Hill K.A."/>
            <person name="Lucas L.N."/>
            <person name="Carlson H.K."/>
            <person name="Coates J.D."/>
        </authorList>
    </citation>
    <scope>NUCLEOTIDE SEQUENCE [LARGE SCALE GENOMIC DNA]</scope>
    <source>
        <strain evidence="2 3">BK-1</strain>
    </source>
</reference>
<dbReference type="Proteomes" id="UP000316649">
    <property type="component" value="Unassembled WGS sequence"/>
</dbReference>
<organism evidence="2 3">
    <name type="scientific">Sedimenticola selenatireducens</name>
    <dbReference type="NCBI Taxonomy" id="191960"/>
    <lineage>
        <taxon>Bacteria</taxon>
        <taxon>Pseudomonadati</taxon>
        <taxon>Pseudomonadota</taxon>
        <taxon>Gammaproteobacteria</taxon>
        <taxon>Chromatiales</taxon>
        <taxon>Sedimenticolaceae</taxon>
        <taxon>Sedimenticola</taxon>
    </lineage>
</organism>
<keyword evidence="3" id="KW-1185">Reference proteome</keyword>
<name>A0A557SCK3_9GAMM</name>
<sequence length="116" mass="12975">MARKASLPDWAKAIAPGKIDLFADHFYPELLMELGVEGEAIDQYWLEVAYQCAKLDVQNAIRGTDLMPKVGGALCLFVQDPDKRWSQKNYPEGKGAESATKGKEARDHYTRIRGGF</sequence>
<protein>
    <submittedName>
        <fullName evidence="2">Uncharacterized protein</fullName>
    </submittedName>
</protein>
<gene>
    <name evidence="2" type="ORF">FHP88_08970</name>
</gene>
<dbReference type="AlphaFoldDB" id="A0A557SCK3"/>
<feature type="region of interest" description="Disordered" evidence="1">
    <location>
        <begin position="84"/>
        <end position="106"/>
    </location>
</feature>
<comment type="caution">
    <text evidence="2">The sequence shown here is derived from an EMBL/GenBank/DDBJ whole genome shotgun (WGS) entry which is preliminary data.</text>
</comment>
<evidence type="ECO:0000313" key="2">
    <source>
        <dbReference type="EMBL" id="TVO75134.1"/>
    </source>
</evidence>
<evidence type="ECO:0000256" key="1">
    <source>
        <dbReference type="SAM" id="MobiDB-lite"/>
    </source>
</evidence>
<evidence type="ECO:0000313" key="3">
    <source>
        <dbReference type="Proteomes" id="UP000316649"/>
    </source>
</evidence>